<dbReference type="InterPro" id="IPR011009">
    <property type="entry name" value="Kinase-like_dom_sf"/>
</dbReference>
<keyword evidence="3" id="KW-1185">Reference proteome</keyword>
<evidence type="ECO:0000313" key="3">
    <source>
        <dbReference type="Proteomes" id="UP001278766"/>
    </source>
</evidence>
<dbReference type="Gene3D" id="3.90.1200.10">
    <property type="match status" value="1"/>
</dbReference>
<organism evidence="2 3">
    <name type="scientific">Chaetomium fimeti</name>
    <dbReference type="NCBI Taxonomy" id="1854472"/>
    <lineage>
        <taxon>Eukaryota</taxon>
        <taxon>Fungi</taxon>
        <taxon>Dikarya</taxon>
        <taxon>Ascomycota</taxon>
        <taxon>Pezizomycotina</taxon>
        <taxon>Sordariomycetes</taxon>
        <taxon>Sordariomycetidae</taxon>
        <taxon>Sordariales</taxon>
        <taxon>Chaetomiaceae</taxon>
        <taxon>Chaetomium</taxon>
    </lineage>
</organism>
<protein>
    <submittedName>
        <fullName evidence="2">Kinase-like domain-containing protein</fullName>
    </submittedName>
</protein>
<reference evidence="2" key="2">
    <citation type="submission" date="2023-06" db="EMBL/GenBank/DDBJ databases">
        <authorList>
            <consortium name="Lawrence Berkeley National Laboratory"/>
            <person name="Haridas S."/>
            <person name="Hensen N."/>
            <person name="Bonometti L."/>
            <person name="Westerberg I."/>
            <person name="Brannstrom I.O."/>
            <person name="Guillou S."/>
            <person name="Cros-Aarteil S."/>
            <person name="Calhoun S."/>
            <person name="Kuo A."/>
            <person name="Mondo S."/>
            <person name="Pangilinan J."/>
            <person name="Riley R."/>
            <person name="Labutti K."/>
            <person name="Andreopoulos B."/>
            <person name="Lipzen A."/>
            <person name="Chen C."/>
            <person name="Yanf M."/>
            <person name="Daum C."/>
            <person name="Ng V."/>
            <person name="Clum A."/>
            <person name="Steindorff A."/>
            <person name="Ohm R."/>
            <person name="Martin F."/>
            <person name="Silar P."/>
            <person name="Natvig D."/>
            <person name="Lalanne C."/>
            <person name="Gautier V."/>
            <person name="Ament-Velasquez S.L."/>
            <person name="Kruys A."/>
            <person name="Hutchinson M.I."/>
            <person name="Powell A.J."/>
            <person name="Barry K."/>
            <person name="Miller A.N."/>
            <person name="Grigoriev I.V."/>
            <person name="Debuchy R."/>
            <person name="Gladieux P."/>
            <person name="Thoren M.H."/>
            <person name="Johannesson H."/>
        </authorList>
    </citation>
    <scope>NUCLEOTIDE SEQUENCE</scope>
    <source>
        <strain evidence="2">CBS 168.71</strain>
    </source>
</reference>
<dbReference type="SUPFAM" id="SSF56112">
    <property type="entry name" value="Protein kinase-like (PK-like)"/>
    <property type="match status" value="1"/>
</dbReference>
<keyword evidence="2" id="KW-0418">Kinase</keyword>
<dbReference type="InterPro" id="IPR051678">
    <property type="entry name" value="AGP_Transferase"/>
</dbReference>
<dbReference type="InterPro" id="IPR002575">
    <property type="entry name" value="Aminoglycoside_PTrfase"/>
</dbReference>
<sequence length="569" mass="64808">MMDPNREEVQQTLSLIGELDLPHPSGSLLSFFVTEALHPVLAADYVNDRLSAGEARSLVADWIYIVESVTKDGRLRPPPDAKTQQEVRRRDGNRCCISGKAGTFWDPLLVMPVLPIPYGWDADKPRIFDMLGAFFTPPYRDWWLAQVEDPERLPHCVGHWLVRKSAAQAFARGIVVLNRRLPSMIEYEVVPIVIGPEEPFEVEGPYALLGDHSRSGILPVDPHFIGTQARLARSIRYVELARSIAPQIFLSHRPASPTRSASELSKRPFLERAPSSPTRCLNSLVHFSVRAFFTCWRVLPRRTRATAYNMLRKLGDLIYGAEDPTFYVRRLPFGLYLKYRGEADMARNEFNALQRIHRETTIPAPTPLDIIPSGADSSYLLMTRVPGAPLWRCESLFSDRDCAEIVIQLQDYVAQLRGLPKKTTANPADMAAICNTLGEACRDHRIRDAAPVGPFPDEAAFSQCVRFSDEPSRRGHAVVFTHADLNPRNILVGRFRRWDGSTGWRVTGVVDWETAGYYLEYWDYTKALFEGFRWTLRYVRMVYRVFVEFGDYSRELDVERRSWESGNGV</sequence>
<dbReference type="PANTHER" id="PTHR21310:SF58">
    <property type="entry name" value="AMINOGLYCOSIDE PHOSPHOTRANSFERASE DOMAIN-CONTAINING PROTEIN"/>
    <property type="match status" value="1"/>
</dbReference>
<accession>A0AAE0HDI0</accession>
<dbReference type="PANTHER" id="PTHR21310">
    <property type="entry name" value="AMINOGLYCOSIDE PHOSPHOTRANSFERASE-RELATED-RELATED"/>
    <property type="match status" value="1"/>
</dbReference>
<dbReference type="RefSeq" id="XP_062657975.1">
    <property type="nucleotide sequence ID" value="XM_062801293.1"/>
</dbReference>
<keyword evidence="2" id="KW-0808">Transferase</keyword>
<comment type="caution">
    <text evidence="2">The sequence shown here is derived from an EMBL/GenBank/DDBJ whole genome shotgun (WGS) entry which is preliminary data.</text>
</comment>
<proteinExistence type="predicted"/>
<dbReference type="GO" id="GO:0016301">
    <property type="term" value="F:kinase activity"/>
    <property type="evidence" value="ECO:0007669"/>
    <property type="project" value="UniProtKB-KW"/>
</dbReference>
<reference evidence="2" key="1">
    <citation type="journal article" date="2023" name="Mol. Phylogenet. Evol.">
        <title>Genome-scale phylogeny and comparative genomics of the fungal order Sordariales.</title>
        <authorList>
            <person name="Hensen N."/>
            <person name="Bonometti L."/>
            <person name="Westerberg I."/>
            <person name="Brannstrom I.O."/>
            <person name="Guillou S."/>
            <person name="Cros-Aarteil S."/>
            <person name="Calhoun S."/>
            <person name="Haridas S."/>
            <person name="Kuo A."/>
            <person name="Mondo S."/>
            <person name="Pangilinan J."/>
            <person name="Riley R."/>
            <person name="LaButti K."/>
            <person name="Andreopoulos B."/>
            <person name="Lipzen A."/>
            <person name="Chen C."/>
            <person name="Yan M."/>
            <person name="Daum C."/>
            <person name="Ng V."/>
            <person name="Clum A."/>
            <person name="Steindorff A."/>
            <person name="Ohm R.A."/>
            <person name="Martin F."/>
            <person name="Silar P."/>
            <person name="Natvig D.O."/>
            <person name="Lalanne C."/>
            <person name="Gautier V."/>
            <person name="Ament-Velasquez S.L."/>
            <person name="Kruys A."/>
            <person name="Hutchinson M.I."/>
            <person name="Powell A.J."/>
            <person name="Barry K."/>
            <person name="Miller A.N."/>
            <person name="Grigoriev I.V."/>
            <person name="Debuchy R."/>
            <person name="Gladieux P."/>
            <person name="Hiltunen Thoren M."/>
            <person name="Johannesson H."/>
        </authorList>
    </citation>
    <scope>NUCLEOTIDE SEQUENCE</scope>
    <source>
        <strain evidence="2">CBS 168.71</strain>
    </source>
</reference>
<gene>
    <name evidence="2" type="ORF">B0H64DRAFT_343841</name>
</gene>
<dbReference type="CDD" id="cd05120">
    <property type="entry name" value="APH_ChoK_like"/>
    <property type="match status" value="1"/>
</dbReference>
<feature type="domain" description="Aminoglycoside phosphotransferase" evidence="1">
    <location>
        <begin position="340"/>
        <end position="533"/>
    </location>
</feature>
<dbReference type="EMBL" id="JAUEPN010000005">
    <property type="protein sequence ID" value="KAK3294461.1"/>
    <property type="molecule type" value="Genomic_DNA"/>
</dbReference>
<dbReference type="Pfam" id="PF01636">
    <property type="entry name" value="APH"/>
    <property type="match status" value="1"/>
</dbReference>
<dbReference type="GeneID" id="87838241"/>
<name>A0AAE0HDI0_9PEZI</name>
<dbReference type="AlphaFoldDB" id="A0AAE0HDI0"/>
<evidence type="ECO:0000313" key="2">
    <source>
        <dbReference type="EMBL" id="KAK3294461.1"/>
    </source>
</evidence>
<evidence type="ECO:0000259" key="1">
    <source>
        <dbReference type="Pfam" id="PF01636"/>
    </source>
</evidence>
<dbReference type="Proteomes" id="UP001278766">
    <property type="component" value="Unassembled WGS sequence"/>
</dbReference>